<dbReference type="Gene3D" id="1.10.1370.40">
    <property type="match status" value="1"/>
</dbReference>
<reference evidence="13" key="2">
    <citation type="submission" date="2022-06" db="EMBL/GenBank/DDBJ databases">
        <title>Draft genome sequence of Burkholderia glumae strain GR20004 isolated from rice panicle showing bacterial panicle blight.</title>
        <authorList>
            <person name="Choi S.Y."/>
            <person name="Lee Y.H."/>
        </authorList>
    </citation>
    <scope>NUCLEOTIDE SEQUENCE</scope>
    <source>
        <strain evidence="13">GR20004</strain>
    </source>
</reference>
<dbReference type="InterPro" id="IPR024077">
    <property type="entry name" value="Neurolysin/TOP_dom2"/>
</dbReference>
<evidence type="ECO:0000256" key="7">
    <source>
        <dbReference type="ARBA" id="ARBA00024603"/>
    </source>
</evidence>
<keyword evidence="3 9" id="KW-0479">Metal-binding</keyword>
<evidence type="ECO:0000313" key="12">
    <source>
        <dbReference type="EMBL" id="QPQ93493.1"/>
    </source>
</evidence>
<evidence type="ECO:0000256" key="1">
    <source>
        <dbReference type="ARBA" id="ARBA00006040"/>
    </source>
</evidence>
<dbReference type="Gene3D" id="1.10.1370.10">
    <property type="entry name" value="Neurolysin, domain 3"/>
    <property type="match status" value="1"/>
</dbReference>
<dbReference type="InterPro" id="IPR024079">
    <property type="entry name" value="MetalloPept_cat_dom_sf"/>
</dbReference>
<dbReference type="EMBL" id="CP065601">
    <property type="protein sequence ID" value="QPQ93493.1"/>
    <property type="molecule type" value="Genomic_DNA"/>
</dbReference>
<keyword evidence="6 9" id="KW-0482">Metalloprotease</keyword>
<keyword evidence="4 9" id="KW-0378">Hydrolase</keyword>
<evidence type="ECO:0000259" key="11">
    <source>
        <dbReference type="Pfam" id="PF19310"/>
    </source>
</evidence>
<accession>A0AAP9Y2Z9</accession>
<evidence type="ECO:0000256" key="9">
    <source>
        <dbReference type="RuleBase" id="RU003435"/>
    </source>
</evidence>
<evidence type="ECO:0000256" key="8">
    <source>
        <dbReference type="ARBA" id="ARBA00026100"/>
    </source>
</evidence>
<evidence type="ECO:0000259" key="10">
    <source>
        <dbReference type="Pfam" id="PF01432"/>
    </source>
</evidence>
<reference evidence="12 14" key="1">
    <citation type="submission" date="2020-12" db="EMBL/GenBank/DDBJ databases">
        <title>FDA dAtabase for Regulatory Grade micrObial Sequences (FDA-ARGOS): Supporting development and validation of Infectious Disease Dx tests.</title>
        <authorList>
            <person name="Minogue T."/>
            <person name="Wolcott M."/>
            <person name="Wasieloski L."/>
            <person name="Aguilar W."/>
            <person name="Moore D."/>
            <person name="Jaissle J."/>
            <person name="Tallon L."/>
            <person name="Sadzewicz L."/>
            <person name="Zhao X."/>
            <person name="Boylan J."/>
            <person name="Ott S."/>
            <person name="Bowen H."/>
            <person name="Vavikolanu K."/>
            <person name="Mehta A."/>
            <person name="Aluvathingal J."/>
            <person name="Nadendla S."/>
            <person name="Yan Y."/>
            <person name="Sichtig H."/>
        </authorList>
    </citation>
    <scope>NUCLEOTIDE SEQUENCE [LARGE SCALE GENOMIC DNA]</scope>
    <source>
        <strain evidence="12 14">FDAARGOS_949</strain>
    </source>
</reference>
<organism evidence="12 14">
    <name type="scientific">Burkholderia glumae</name>
    <name type="common">Pseudomonas glumae</name>
    <dbReference type="NCBI Taxonomy" id="337"/>
    <lineage>
        <taxon>Bacteria</taxon>
        <taxon>Pseudomonadati</taxon>
        <taxon>Pseudomonadota</taxon>
        <taxon>Betaproteobacteria</taxon>
        <taxon>Burkholderiales</taxon>
        <taxon>Burkholderiaceae</taxon>
        <taxon>Burkholderia</taxon>
    </lineage>
</organism>
<dbReference type="InterPro" id="IPR034005">
    <property type="entry name" value="M3A_DCP"/>
</dbReference>
<dbReference type="GO" id="GO:0046872">
    <property type="term" value="F:metal ion binding"/>
    <property type="evidence" value="ECO:0007669"/>
    <property type="project" value="UniProtKB-UniRule"/>
</dbReference>
<evidence type="ECO:0000313" key="15">
    <source>
        <dbReference type="Proteomes" id="UP001056386"/>
    </source>
</evidence>
<dbReference type="InterPro" id="IPR045666">
    <property type="entry name" value="OpdA_N"/>
</dbReference>
<dbReference type="PANTHER" id="PTHR11804:SF84">
    <property type="entry name" value="SACCHAROLYSIN"/>
    <property type="match status" value="1"/>
</dbReference>
<dbReference type="Proteomes" id="UP000594892">
    <property type="component" value="Chromosome 2"/>
</dbReference>
<comment type="catalytic activity">
    <reaction evidence="7">
        <text>Hydrolysis of oligopeptides, with broad specificity. Gly or Ala commonly occur as P1 or P1' residues, but more distant residues are also important, as is shown by the fact that Z-Gly-Pro-Gly-|-Gly-Pro-Ala is cleaved, but not Z-(Gly)(5).</text>
        <dbReference type="EC" id="3.4.24.70"/>
    </reaction>
</comment>
<dbReference type="EC" id="3.4.24.70" evidence="8"/>
<dbReference type="Gene3D" id="3.40.390.10">
    <property type="entry name" value="Collagenase (Catalytic Domain)"/>
    <property type="match status" value="1"/>
</dbReference>
<evidence type="ECO:0000256" key="3">
    <source>
        <dbReference type="ARBA" id="ARBA00022723"/>
    </source>
</evidence>
<protein>
    <recommendedName>
        <fullName evidence="8">oligopeptidase A</fullName>
        <ecNumber evidence="8">3.4.24.70</ecNumber>
    </recommendedName>
</protein>
<keyword evidence="2 9" id="KW-0645">Protease</keyword>
<gene>
    <name evidence="12" type="ORF">I6H06_14745</name>
    <name evidence="13" type="ORF">NFI99_22945</name>
</gene>
<evidence type="ECO:0000256" key="6">
    <source>
        <dbReference type="ARBA" id="ARBA00023049"/>
    </source>
</evidence>
<dbReference type="GO" id="GO:0006508">
    <property type="term" value="P:proteolysis"/>
    <property type="evidence" value="ECO:0007669"/>
    <property type="project" value="UniProtKB-KW"/>
</dbReference>
<feature type="domain" description="Oligopeptidase A N-terminal" evidence="11">
    <location>
        <begin position="40"/>
        <end position="145"/>
    </location>
</feature>
<comment type="cofactor">
    <cofactor evidence="9">
        <name>Zn(2+)</name>
        <dbReference type="ChEBI" id="CHEBI:29105"/>
    </cofactor>
    <text evidence="9">Binds 1 zinc ion.</text>
</comment>
<dbReference type="SUPFAM" id="SSF55486">
    <property type="entry name" value="Metalloproteases ('zincins'), catalytic domain"/>
    <property type="match status" value="1"/>
</dbReference>
<dbReference type="Pfam" id="PF19310">
    <property type="entry name" value="TOP_N"/>
    <property type="match status" value="1"/>
</dbReference>
<dbReference type="PANTHER" id="PTHR11804">
    <property type="entry name" value="PROTEASE M3 THIMET OLIGOPEPTIDASE-RELATED"/>
    <property type="match status" value="1"/>
</dbReference>
<dbReference type="RefSeq" id="WP_015875719.1">
    <property type="nucleotide sequence ID" value="NZ_CP021074.1"/>
</dbReference>
<evidence type="ECO:0000256" key="4">
    <source>
        <dbReference type="ARBA" id="ARBA00022801"/>
    </source>
</evidence>
<dbReference type="GeneID" id="45698023"/>
<proteinExistence type="inferred from homology"/>
<dbReference type="GO" id="GO:0006518">
    <property type="term" value="P:peptide metabolic process"/>
    <property type="evidence" value="ECO:0007669"/>
    <property type="project" value="TreeGrafter"/>
</dbReference>
<evidence type="ECO:0000313" key="13">
    <source>
        <dbReference type="EMBL" id="USS44496.1"/>
    </source>
</evidence>
<dbReference type="AlphaFoldDB" id="A0AAP9Y2Z9"/>
<evidence type="ECO:0000256" key="2">
    <source>
        <dbReference type="ARBA" id="ARBA00022670"/>
    </source>
</evidence>
<evidence type="ECO:0000256" key="5">
    <source>
        <dbReference type="ARBA" id="ARBA00022833"/>
    </source>
</evidence>
<dbReference type="EMBL" id="CP099587">
    <property type="protein sequence ID" value="USS44496.1"/>
    <property type="molecule type" value="Genomic_DNA"/>
</dbReference>
<dbReference type="GO" id="GO:0004222">
    <property type="term" value="F:metalloendopeptidase activity"/>
    <property type="evidence" value="ECO:0007669"/>
    <property type="project" value="UniProtKB-EC"/>
</dbReference>
<keyword evidence="15" id="KW-1185">Reference proteome</keyword>
<dbReference type="InterPro" id="IPR045090">
    <property type="entry name" value="Pept_M3A_M3B"/>
</dbReference>
<name>A0AAP9Y2Z9_BURGL</name>
<dbReference type="Proteomes" id="UP001056386">
    <property type="component" value="Chromosome 1"/>
</dbReference>
<keyword evidence="5 9" id="KW-0862">Zinc</keyword>
<dbReference type="Pfam" id="PF01432">
    <property type="entry name" value="Peptidase_M3"/>
    <property type="match status" value="1"/>
</dbReference>
<comment type="similarity">
    <text evidence="1 9">Belongs to the peptidase M3 family.</text>
</comment>
<feature type="domain" description="Peptidase M3A/M3B catalytic" evidence="10">
    <location>
        <begin position="223"/>
        <end position="682"/>
    </location>
</feature>
<evidence type="ECO:0000313" key="14">
    <source>
        <dbReference type="Proteomes" id="UP000594892"/>
    </source>
</evidence>
<dbReference type="CDD" id="cd06456">
    <property type="entry name" value="M3A_DCP"/>
    <property type="match status" value="1"/>
</dbReference>
<sequence>MSNPLLDPHALPDPDAILDDHLGPALDACIVALDAAVACACETAVPATWENVAQPLSAALDALGTVAERIEHLLSIRDSAGLRAAYGQSLVALAAAHARFRQNETLLARYRELAASPGFAALAPARRRVVHNLIEDALAAGCGLAPGARTRLNAVRERLALLSKRFLDNLADATRAYAYHVTDEAELAGLPEATREATRAAASRAGSDGHRLTLDYAIYDDVMRFSTRRTLRERLHRARSTRASLPGVEHANGLAAWDNEPVIGEILALRHEDARLRGHRDFATASLSRMMAGTPQRARDFLDDLHQGALARAREEWLALCELARTEFGLAEPAPADLAFLAERLRAREHGASSDEVRLYFPEPVVLRGLSDLISRLFGIRLHEERGATARAGIRWMRVEDADGRLLAHCRLDLHARPGKRDGAWSASGRARGRHGDGSLRTPVAHLICNLAATDDAPPCFTFEQIVTLFHEMGHCLHHMLTTVDESAVAGTRGVEWDAIEFPSQWLEYFCQDREVVTSLSAHVVTGEPLPDALCDRLCAARRVDRHIELVHQIALSMQDLALHCAHARPAGVSWQAHAAALHRRYEVVPLDPLARTLHTFSHVFAGPYAAAYYSYLWARVLAADAYAAFEEARAERGEAGLRETGMRFRREILEPGGSRPTLASFVAFRGRAPDPAALLREQRGSA</sequence>
<dbReference type="InterPro" id="IPR001567">
    <property type="entry name" value="Pept_M3A_M3B_dom"/>
</dbReference>